<organism evidence="2 3">
    <name type="scientific">Candidatus Iainarchaeum sp</name>
    <dbReference type="NCBI Taxonomy" id="3101447"/>
    <lineage>
        <taxon>Archaea</taxon>
        <taxon>Candidatus Iainarchaeota</taxon>
        <taxon>Candidatus Iainarchaeia</taxon>
        <taxon>Candidatus Iainarchaeales</taxon>
        <taxon>Candidatus Iainarchaeaceae</taxon>
        <taxon>Candidatus Iainarchaeum</taxon>
    </lineage>
</organism>
<comment type="caution">
    <text evidence="2">The sequence shown here is derived from an EMBL/GenBank/DDBJ whole genome shotgun (WGS) entry which is preliminary data.</text>
</comment>
<dbReference type="InterPro" id="IPR043502">
    <property type="entry name" value="DNA/RNA_pol_sf"/>
</dbReference>
<dbReference type="Gene3D" id="3.30.70.270">
    <property type="match status" value="1"/>
</dbReference>
<name>A0A8T5GFA3_9ARCH</name>
<dbReference type="InterPro" id="IPR022880">
    <property type="entry name" value="DNApol_IV"/>
</dbReference>
<dbReference type="GO" id="GO:0042276">
    <property type="term" value="P:error-prone translesion synthesis"/>
    <property type="evidence" value="ECO:0007669"/>
    <property type="project" value="TreeGrafter"/>
</dbReference>
<dbReference type="GO" id="GO:0003684">
    <property type="term" value="F:damaged DNA binding"/>
    <property type="evidence" value="ECO:0007669"/>
    <property type="project" value="InterPro"/>
</dbReference>
<gene>
    <name evidence="2" type="ORF">HON47_02450</name>
</gene>
<dbReference type="SUPFAM" id="SSF56672">
    <property type="entry name" value="DNA/RNA polymerases"/>
    <property type="match status" value="1"/>
</dbReference>
<dbReference type="EMBL" id="JABJNZ010000034">
    <property type="protein sequence ID" value="MBT4870408.1"/>
    <property type="molecule type" value="Genomic_DNA"/>
</dbReference>
<dbReference type="Gene3D" id="1.10.150.20">
    <property type="entry name" value="5' to 3' exonuclease, C-terminal subdomain"/>
    <property type="match status" value="1"/>
</dbReference>
<proteinExistence type="predicted"/>
<dbReference type="Gene3D" id="3.30.1490.100">
    <property type="entry name" value="DNA polymerase, Y-family, little finger domain"/>
    <property type="match status" value="1"/>
</dbReference>
<evidence type="ECO:0000313" key="2">
    <source>
        <dbReference type="EMBL" id="MBT4870408.1"/>
    </source>
</evidence>
<dbReference type="InterPro" id="IPR017961">
    <property type="entry name" value="DNA_pol_Y-fam_little_finger"/>
</dbReference>
<dbReference type="InterPro" id="IPR001126">
    <property type="entry name" value="UmuC"/>
</dbReference>
<dbReference type="PANTHER" id="PTHR11076:SF33">
    <property type="entry name" value="DNA POLYMERASE KAPPA"/>
    <property type="match status" value="1"/>
</dbReference>
<dbReference type="Gene3D" id="3.40.1170.60">
    <property type="match status" value="1"/>
</dbReference>
<dbReference type="CDD" id="cd03586">
    <property type="entry name" value="PolY_Pol_IV_kappa"/>
    <property type="match status" value="1"/>
</dbReference>
<sequence length="358" mass="40975">MQKAIALLDLDYFYAQCEELRKPEIKGKPVVIVMPSLRENSGAIATANYLAREQKIKSGMPLQLAKKLASKDTVFINADKEYYKEISSKVFEIVDFMCDKVEQVSIDEAYMDLTSPLGFEKAEDTCTKIKEKIKSELGLTCSIGLSTNKFLAKLASNEKKPDGLFILRESVEKFLEKKKIRELFGVGPKFEKLFKSNGVNKIGDIKKHSKKELIDWFGEAKGVDFHNFAFGIDERGVEPNREKKQVSRMITLKSDSRDFEYIFEQIKLLSDLVFIEASKIHKKFKTGSLVIVNSNFETITKSKSKTEINSLQRLIEIEEQLLRDFLDESLSKVRRVGVRISNFEEGKGLQKTLFDFKK</sequence>
<dbReference type="GO" id="GO:0003887">
    <property type="term" value="F:DNA-directed DNA polymerase activity"/>
    <property type="evidence" value="ECO:0007669"/>
    <property type="project" value="InterPro"/>
</dbReference>
<dbReference type="GO" id="GO:0006281">
    <property type="term" value="P:DNA repair"/>
    <property type="evidence" value="ECO:0007669"/>
    <property type="project" value="InterPro"/>
</dbReference>
<dbReference type="Proteomes" id="UP000722459">
    <property type="component" value="Unassembled WGS sequence"/>
</dbReference>
<dbReference type="PROSITE" id="PS50173">
    <property type="entry name" value="UMUC"/>
    <property type="match status" value="1"/>
</dbReference>
<dbReference type="Pfam" id="PF00817">
    <property type="entry name" value="IMS"/>
    <property type="match status" value="1"/>
</dbReference>
<dbReference type="PANTHER" id="PTHR11076">
    <property type="entry name" value="DNA REPAIR POLYMERASE UMUC / TRANSFERASE FAMILY MEMBER"/>
    <property type="match status" value="1"/>
</dbReference>
<dbReference type="AlphaFoldDB" id="A0A8T5GFA3"/>
<dbReference type="InterPro" id="IPR043128">
    <property type="entry name" value="Rev_trsase/Diguanyl_cyclase"/>
</dbReference>
<dbReference type="InterPro" id="IPR050116">
    <property type="entry name" value="DNA_polymerase-Y"/>
</dbReference>
<feature type="domain" description="UmuC" evidence="1">
    <location>
        <begin position="5"/>
        <end position="187"/>
    </location>
</feature>
<protein>
    <submittedName>
        <fullName evidence="2">DNA polymerase IV</fullName>
    </submittedName>
</protein>
<dbReference type="Pfam" id="PF11799">
    <property type="entry name" value="IMS_C"/>
    <property type="match status" value="1"/>
</dbReference>
<dbReference type="SUPFAM" id="SSF100879">
    <property type="entry name" value="Lesion bypass DNA polymerase (Y-family), little finger domain"/>
    <property type="match status" value="1"/>
</dbReference>
<evidence type="ECO:0000259" key="1">
    <source>
        <dbReference type="PROSITE" id="PS50173"/>
    </source>
</evidence>
<reference evidence="2" key="1">
    <citation type="journal article" date="2021" name="ISME J.">
        <title>Mercury methylation by metabolically versatile and cosmopolitan marine bacteria.</title>
        <authorList>
            <person name="Lin H."/>
            <person name="Ascher D.B."/>
            <person name="Myung Y."/>
            <person name="Lamborg C.H."/>
            <person name="Hallam S.J."/>
            <person name="Gionfriddo C.M."/>
            <person name="Holt K.E."/>
            <person name="Moreau J.W."/>
        </authorList>
    </citation>
    <scope>NUCLEOTIDE SEQUENCE</scope>
    <source>
        <strain evidence="2">SI075_bin30</strain>
    </source>
</reference>
<evidence type="ECO:0000313" key="3">
    <source>
        <dbReference type="Proteomes" id="UP000722459"/>
    </source>
</evidence>
<accession>A0A8T5GFA3</accession>
<dbReference type="InterPro" id="IPR036775">
    <property type="entry name" value="DNA_pol_Y-fam_lit_finger_sf"/>
</dbReference>